<name>A0ABD5QML5_9EURY</name>
<evidence type="ECO:0000313" key="3">
    <source>
        <dbReference type="Proteomes" id="UP001596145"/>
    </source>
</evidence>
<keyword evidence="1" id="KW-1133">Transmembrane helix</keyword>
<gene>
    <name evidence="2" type="ORF">ACFPJA_01455</name>
</gene>
<evidence type="ECO:0000256" key="1">
    <source>
        <dbReference type="SAM" id="Phobius"/>
    </source>
</evidence>
<protein>
    <submittedName>
        <fullName evidence="2">Uncharacterized protein</fullName>
    </submittedName>
</protein>
<proteinExistence type="predicted"/>
<accession>A0ABD5QML5</accession>
<feature type="transmembrane region" description="Helical" evidence="1">
    <location>
        <begin position="51"/>
        <end position="73"/>
    </location>
</feature>
<comment type="caution">
    <text evidence="2">The sequence shown here is derived from an EMBL/GenBank/DDBJ whole genome shotgun (WGS) entry which is preliminary data.</text>
</comment>
<feature type="transmembrane region" description="Helical" evidence="1">
    <location>
        <begin position="12"/>
        <end position="31"/>
    </location>
</feature>
<organism evidence="2 3">
    <name type="scientific">Halorubrum glutamatedens</name>
    <dbReference type="NCBI Taxonomy" id="2707018"/>
    <lineage>
        <taxon>Archaea</taxon>
        <taxon>Methanobacteriati</taxon>
        <taxon>Methanobacteriota</taxon>
        <taxon>Stenosarchaea group</taxon>
        <taxon>Halobacteria</taxon>
        <taxon>Halobacteriales</taxon>
        <taxon>Haloferacaceae</taxon>
        <taxon>Halorubrum</taxon>
    </lineage>
</organism>
<dbReference type="Proteomes" id="UP001596145">
    <property type="component" value="Unassembled WGS sequence"/>
</dbReference>
<feature type="transmembrane region" description="Helical" evidence="1">
    <location>
        <begin position="164"/>
        <end position="186"/>
    </location>
</feature>
<feature type="transmembrane region" description="Helical" evidence="1">
    <location>
        <begin position="138"/>
        <end position="157"/>
    </location>
</feature>
<dbReference type="EMBL" id="JBHSKV010000001">
    <property type="protein sequence ID" value="MFC5133397.1"/>
    <property type="molecule type" value="Genomic_DNA"/>
</dbReference>
<feature type="transmembrane region" description="Helical" evidence="1">
    <location>
        <begin position="112"/>
        <end position="132"/>
    </location>
</feature>
<reference evidence="2 3" key="1">
    <citation type="journal article" date="2019" name="Int. J. Syst. Evol. Microbiol.">
        <title>The Global Catalogue of Microorganisms (GCM) 10K type strain sequencing project: providing services to taxonomists for standard genome sequencing and annotation.</title>
        <authorList>
            <consortium name="The Broad Institute Genomics Platform"/>
            <consortium name="The Broad Institute Genome Sequencing Center for Infectious Disease"/>
            <person name="Wu L."/>
            <person name="Ma J."/>
        </authorList>
    </citation>
    <scope>NUCLEOTIDE SEQUENCE [LARGE SCALE GENOMIC DNA]</scope>
    <source>
        <strain evidence="2 3">CGMCC 1.16026</strain>
    </source>
</reference>
<keyword evidence="1" id="KW-0472">Membrane</keyword>
<dbReference type="AlphaFoldDB" id="A0ABD5QML5"/>
<sequence length="205" mass="21753">MPSARHDSPVVLLRLAVIQFFVVAFPAVHYLARNLSTERFFPHAEPSIPLYVAGVVSTFAVATAVSLSCAVVVRRLVVAPSLRDPSSPDHGTVAHPDDPFLWRVLLPDWRTLRAYLGFVGVVALWAVVRIGGIGPEPLVTLLAFAVVPFGVPLLFLAPLAIGSHVAVVVGYAASAIWTAALARLLVEATDATREGSATAPPGEDH</sequence>
<keyword evidence="3" id="KW-1185">Reference proteome</keyword>
<keyword evidence="1" id="KW-0812">Transmembrane</keyword>
<dbReference type="RefSeq" id="WP_122103938.1">
    <property type="nucleotide sequence ID" value="NZ_JBHSKV010000001.1"/>
</dbReference>
<evidence type="ECO:0000313" key="2">
    <source>
        <dbReference type="EMBL" id="MFC5133397.1"/>
    </source>
</evidence>